<dbReference type="EMBL" id="JAQIZT010000002">
    <property type="protein sequence ID" value="KAJ7006149.1"/>
    <property type="molecule type" value="Genomic_DNA"/>
</dbReference>
<dbReference type="GO" id="GO:0003723">
    <property type="term" value="F:RNA binding"/>
    <property type="evidence" value="ECO:0007669"/>
    <property type="project" value="InterPro"/>
</dbReference>
<dbReference type="PANTHER" id="PTHR47926:SF347">
    <property type="entry name" value="PENTATRICOPEPTIDE REPEAT-CONTAINING PROTEIN"/>
    <property type="match status" value="1"/>
</dbReference>
<evidence type="ECO:0008006" key="5">
    <source>
        <dbReference type="Google" id="ProtNLM"/>
    </source>
</evidence>
<dbReference type="PROSITE" id="PS51375">
    <property type="entry name" value="PPR"/>
    <property type="match status" value="1"/>
</dbReference>
<dbReference type="Pfam" id="PF01535">
    <property type="entry name" value="PPR"/>
    <property type="match status" value="2"/>
</dbReference>
<evidence type="ECO:0000256" key="1">
    <source>
        <dbReference type="ARBA" id="ARBA00022737"/>
    </source>
</evidence>
<proteinExistence type="predicted"/>
<keyword evidence="1" id="KW-0677">Repeat</keyword>
<evidence type="ECO:0000313" key="4">
    <source>
        <dbReference type="Proteomes" id="UP001164929"/>
    </source>
</evidence>
<evidence type="ECO:0000256" key="2">
    <source>
        <dbReference type="PROSITE-ProRule" id="PRU00708"/>
    </source>
</evidence>
<dbReference type="InterPro" id="IPR002885">
    <property type="entry name" value="PPR_rpt"/>
</dbReference>
<sequence>MYAANSLVVMYAKCRDIIGARTLFDRMNERNDVVSWNSIISAYSIDRQCVEAFKLFSDMQKTVVGANTCTFVAALQACENSSFKKPGMEIHAAILKPSPVLDAYVANALVAMYVRFKLHPCFAASGRLGYLLNGKEIHAYAMKNGLDSNLKIGNTHIDMYSKCCCVAYVGLVFYKMLNKDLISWTTVIAACAQNNCHIEVLKLLREAQVEGMEVDAMMIGSTLLACSGLKCLSHAKEVHGYALKRGLSGLMLQNMIVDVYGSVGILIMRLECLSRKNVKI</sequence>
<feature type="repeat" description="PPR" evidence="2">
    <location>
        <begin position="32"/>
        <end position="62"/>
    </location>
</feature>
<dbReference type="AlphaFoldDB" id="A0AAD6RC29"/>
<dbReference type="Proteomes" id="UP001164929">
    <property type="component" value="Chromosome 2"/>
</dbReference>
<dbReference type="InterPro" id="IPR046960">
    <property type="entry name" value="PPR_At4g14850-like_plant"/>
</dbReference>
<name>A0AAD6RC29_9ROSI</name>
<accession>A0AAD6RC29</accession>
<keyword evidence="4" id="KW-1185">Reference proteome</keyword>
<dbReference type="InterPro" id="IPR011990">
    <property type="entry name" value="TPR-like_helical_dom_sf"/>
</dbReference>
<protein>
    <recommendedName>
        <fullName evidence="5">Pentatricopeptide repeat-containing protein</fullName>
    </recommendedName>
</protein>
<evidence type="ECO:0000313" key="3">
    <source>
        <dbReference type="EMBL" id="KAJ7006149.1"/>
    </source>
</evidence>
<organism evidence="3 4">
    <name type="scientific">Populus alba x Populus x berolinensis</name>
    <dbReference type="NCBI Taxonomy" id="444605"/>
    <lineage>
        <taxon>Eukaryota</taxon>
        <taxon>Viridiplantae</taxon>
        <taxon>Streptophyta</taxon>
        <taxon>Embryophyta</taxon>
        <taxon>Tracheophyta</taxon>
        <taxon>Spermatophyta</taxon>
        <taxon>Magnoliopsida</taxon>
        <taxon>eudicotyledons</taxon>
        <taxon>Gunneridae</taxon>
        <taxon>Pentapetalae</taxon>
        <taxon>rosids</taxon>
        <taxon>fabids</taxon>
        <taxon>Malpighiales</taxon>
        <taxon>Salicaceae</taxon>
        <taxon>Saliceae</taxon>
        <taxon>Populus</taxon>
    </lineage>
</organism>
<dbReference type="NCBIfam" id="TIGR00756">
    <property type="entry name" value="PPR"/>
    <property type="match status" value="2"/>
</dbReference>
<dbReference type="Pfam" id="PF13041">
    <property type="entry name" value="PPR_2"/>
    <property type="match status" value="1"/>
</dbReference>
<comment type="caution">
    <text evidence="3">The sequence shown here is derived from an EMBL/GenBank/DDBJ whole genome shotgun (WGS) entry which is preliminary data.</text>
</comment>
<dbReference type="GO" id="GO:0009451">
    <property type="term" value="P:RNA modification"/>
    <property type="evidence" value="ECO:0007669"/>
    <property type="project" value="InterPro"/>
</dbReference>
<reference evidence="3" key="1">
    <citation type="journal article" date="2023" name="Mol. Ecol. Resour.">
        <title>Chromosome-level genome assembly of a triploid poplar Populus alba 'Berolinensis'.</title>
        <authorList>
            <person name="Chen S."/>
            <person name="Yu Y."/>
            <person name="Wang X."/>
            <person name="Wang S."/>
            <person name="Zhang T."/>
            <person name="Zhou Y."/>
            <person name="He R."/>
            <person name="Meng N."/>
            <person name="Wang Y."/>
            <person name="Liu W."/>
            <person name="Liu Z."/>
            <person name="Liu J."/>
            <person name="Guo Q."/>
            <person name="Huang H."/>
            <person name="Sederoff R.R."/>
            <person name="Wang G."/>
            <person name="Qu G."/>
            <person name="Chen S."/>
        </authorList>
    </citation>
    <scope>NUCLEOTIDE SEQUENCE</scope>
    <source>
        <strain evidence="3">SC-2020</strain>
    </source>
</reference>
<dbReference type="Gene3D" id="1.25.40.10">
    <property type="entry name" value="Tetratricopeptide repeat domain"/>
    <property type="match status" value="2"/>
</dbReference>
<gene>
    <name evidence="3" type="ORF">NC653_005491</name>
</gene>
<dbReference type="PANTHER" id="PTHR47926">
    <property type="entry name" value="PENTATRICOPEPTIDE REPEAT-CONTAINING PROTEIN"/>
    <property type="match status" value="1"/>
</dbReference>